<dbReference type="AlphaFoldDB" id="A0A1H3YNW7"/>
<organism evidence="14 15">
    <name type="scientific">Pedobacter hartonius</name>
    <dbReference type="NCBI Taxonomy" id="425514"/>
    <lineage>
        <taxon>Bacteria</taxon>
        <taxon>Pseudomonadati</taxon>
        <taxon>Bacteroidota</taxon>
        <taxon>Sphingobacteriia</taxon>
        <taxon>Sphingobacteriales</taxon>
        <taxon>Sphingobacteriaceae</taxon>
        <taxon>Pedobacter</taxon>
    </lineage>
</organism>
<dbReference type="RefSeq" id="WP_090555260.1">
    <property type="nucleotide sequence ID" value="NZ_FNRA01000002.1"/>
</dbReference>
<keyword evidence="7 13" id="KW-0808">Transferase</keyword>
<dbReference type="UniPathway" id="UPA00359">
    <property type="reaction ID" value="UER00482"/>
</dbReference>
<dbReference type="GO" id="GO:0009245">
    <property type="term" value="P:lipid A biosynthetic process"/>
    <property type="evidence" value="ECO:0007669"/>
    <property type="project" value="UniProtKB-UniRule"/>
</dbReference>
<comment type="similarity">
    <text evidence="13">Belongs to the LpxK family.</text>
</comment>
<evidence type="ECO:0000313" key="15">
    <source>
        <dbReference type="Proteomes" id="UP000198850"/>
    </source>
</evidence>
<sequence>MIRYLRLLLLPFSLIYGIVVILRNKFYDWGFLRSTRFDIPVICVGNLVVGGSGKSPVTEYLVELLSGYSIAILSRGYGRDTRGFLYADAAATAKTIGDEPLQFYHKFPGITVAVCEDRVYGIQQLKDDHDLIILDDAFQHRSVKPGLSILLFEFQKLLQPQFILPAGNMREPFGGYQRADVVLVTKAPENVTAMQKDFCTGKFNAETAEKLFFSTIRYGELAGLFTKEISHLEILKGKTVFLLTGIANPKPLLGELNKHTSAIFHHDYPDHHSFSLQNLSKLVEAFLQHPAKEKIILTTEKDAQRLFDVTFKELLLNLPVFYLPIKIVIQTDRAAAFNQTILKYVSDTPRNR</sequence>
<dbReference type="OrthoDB" id="9766423at2"/>
<dbReference type="HAMAP" id="MF_00409">
    <property type="entry name" value="LpxK"/>
    <property type="match status" value="1"/>
</dbReference>
<dbReference type="PANTHER" id="PTHR42724:SF1">
    <property type="entry name" value="TETRAACYLDISACCHARIDE 4'-KINASE, MITOCHONDRIAL-RELATED"/>
    <property type="match status" value="1"/>
</dbReference>
<dbReference type="Pfam" id="PF02606">
    <property type="entry name" value="LpxK"/>
    <property type="match status" value="1"/>
</dbReference>
<keyword evidence="5 13" id="KW-0444">Lipid biosynthesis</keyword>
<evidence type="ECO:0000256" key="9">
    <source>
        <dbReference type="ARBA" id="ARBA00022777"/>
    </source>
</evidence>
<proteinExistence type="inferred from homology"/>
<evidence type="ECO:0000256" key="13">
    <source>
        <dbReference type="HAMAP-Rule" id="MF_00409"/>
    </source>
</evidence>
<evidence type="ECO:0000256" key="6">
    <source>
        <dbReference type="ARBA" id="ARBA00022556"/>
    </source>
</evidence>
<dbReference type="InterPro" id="IPR003758">
    <property type="entry name" value="LpxK"/>
</dbReference>
<dbReference type="GO" id="GO:0009244">
    <property type="term" value="P:lipopolysaccharide core region biosynthetic process"/>
    <property type="evidence" value="ECO:0007669"/>
    <property type="project" value="TreeGrafter"/>
</dbReference>
<comment type="catalytic activity">
    <reaction evidence="13">
        <text>a lipid A disaccharide + ATP = a lipid IVA + ADP + H(+)</text>
        <dbReference type="Rhea" id="RHEA:67840"/>
        <dbReference type="ChEBI" id="CHEBI:15378"/>
        <dbReference type="ChEBI" id="CHEBI:30616"/>
        <dbReference type="ChEBI" id="CHEBI:176343"/>
        <dbReference type="ChEBI" id="CHEBI:176425"/>
        <dbReference type="ChEBI" id="CHEBI:456216"/>
        <dbReference type="EC" id="2.7.1.130"/>
    </reaction>
</comment>
<evidence type="ECO:0000256" key="12">
    <source>
        <dbReference type="ARBA" id="ARBA00029757"/>
    </source>
</evidence>
<protein>
    <recommendedName>
        <fullName evidence="4 13">Tetraacyldisaccharide 4'-kinase</fullName>
        <ecNumber evidence="3 13">2.7.1.130</ecNumber>
    </recommendedName>
    <alternativeName>
        <fullName evidence="12 13">Lipid A 4'-kinase</fullName>
    </alternativeName>
</protein>
<dbReference type="GO" id="GO:0005524">
    <property type="term" value="F:ATP binding"/>
    <property type="evidence" value="ECO:0007669"/>
    <property type="project" value="UniProtKB-UniRule"/>
</dbReference>
<reference evidence="14 15" key="1">
    <citation type="submission" date="2016-10" db="EMBL/GenBank/DDBJ databases">
        <authorList>
            <person name="de Groot N.N."/>
        </authorList>
    </citation>
    <scope>NUCLEOTIDE SEQUENCE [LARGE SCALE GENOMIC DNA]</scope>
    <source>
        <strain evidence="14 15">DSM 19033</strain>
    </source>
</reference>
<keyword evidence="10 13" id="KW-0067">ATP-binding</keyword>
<comment type="pathway">
    <text evidence="2 13">Glycolipid biosynthesis; lipid IV(A) biosynthesis; lipid IV(A) from (3R)-3-hydroxytetradecanoyl-[acyl-carrier-protein] and UDP-N-acetyl-alpha-D-glucosamine: step 6/6.</text>
</comment>
<keyword evidence="6 13" id="KW-0441">Lipid A biosynthesis</keyword>
<gene>
    <name evidence="13" type="primary">lpxK</name>
    <name evidence="14" type="ORF">SAMN05443550_10270</name>
</gene>
<dbReference type="GO" id="GO:0005886">
    <property type="term" value="C:plasma membrane"/>
    <property type="evidence" value="ECO:0007669"/>
    <property type="project" value="TreeGrafter"/>
</dbReference>
<keyword evidence="9 13" id="KW-0418">Kinase</keyword>
<evidence type="ECO:0000256" key="8">
    <source>
        <dbReference type="ARBA" id="ARBA00022741"/>
    </source>
</evidence>
<dbReference type="Proteomes" id="UP000198850">
    <property type="component" value="Unassembled WGS sequence"/>
</dbReference>
<name>A0A1H3YNW7_9SPHI</name>
<comment type="function">
    <text evidence="1 13">Transfers the gamma-phosphate of ATP to the 4'-position of a tetraacyldisaccharide 1-phosphate intermediate (termed DS-1-P) to form tetraacyldisaccharide 1,4'-bis-phosphate (lipid IVA).</text>
</comment>
<evidence type="ECO:0000313" key="14">
    <source>
        <dbReference type="EMBL" id="SEA12891.1"/>
    </source>
</evidence>
<dbReference type="EMBL" id="FNRA01000002">
    <property type="protein sequence ID" value="SEA12891.1"/>
    <property type="molecule type" value="Genomic_DNA"/>
</dbReference>
<evidence type="ECO:0000256" key="11">
    <source>
        <dbReference type="ARBA" id="ARBA00023098"/>
    </source>
</evidence>
<keyword evidence="15" id="KW-1185">Reference proteome</keyword>
<evidence type="ECO:0000256" key="5">
    <source>
        <dbReference type="ARBA" id="ARBA00022516"/>
    </source>
</evidence>
<dbReference type="EC" id="2.7.1.130" evidence="3 13"/>
<evidence type="ECO:0000256" key="1">
    <source>
        <dbReference type="ARBA" id="ARBA00002274"/>
    </source>
</evidence>
<evidence type="ECO:0000256" key="4">
    <source>
        <dbReference type="ARBA" id="ARBA00016436"/>
    </source>
</evidence>
<evidence type="ECO:0000256" key="2">
    <source>
        <dbReference type="ARBA" id="ARBA00004870"/>
    </source>
</evidence>
<dbReference type="NCBIfam" id="TIGR00682">
    <property type="entry name" value="lpxK"/>
    <property type="match status" value="1"/>
</dbReference>
<evidence type="ECO:0000256" key="10">
    <source>
        <dbReference type="ARBA" id="ARBA00022840"/>
    </source>
</evidence>
<dbReference type="InterPro" id="IPR027417">
    <property type="entry name" value="P-loop_NTPase"/>
</dbReference>
<evidence type="ECO:0000256" key="7">
    <source>
        <dbReference type="ARBA" id="ARBA00022679"/>
    </source>
</evidence>
<dbReference type="STRING" id="425514.SAMN05443550_10270"/>
<keyword evidence="11 13" id="KW-0443">Lipid metabolism</keyword>
<keyword evidence="8 13" id="KW-0547">Nucleotide-binding</keyword>
<comment type="caution">
    <text evidence="13">Lacks conserved residue(s) required for the propagation of feature annotation.</text>
</comment>
<accession>A0A1H3YNW7</accession>
<dbReference type="GO" id="GO:0009029">
    <property type="term" value="F:lipid-A 4'-kinase activity"/>
    <property type="evidence" value="ECO:0007669"/>
    <property type="project" value="UniProtKB-UniRule"/>
</dbReference>
<evidence type="ECO:0000256" key="3">
    <source>
        <dbReference type="ARBA" id="ARBA00012071"/>
    </source>
</evidence>
<dbReference type="SUPFAM" id="SSF52540">
    <property type="entry name" value="P-loop containing nucleoside triphosphate hydrolases"/>
    <property type="match status" value="1"/>
</dbReference>
<dbReference type="PANTHER" id="PTHR42724">
    <property type="entry name" value="TETRAACYLDISACCHARIDE 4'-KINASE"/>
    <property type="match status" value="1"/>
</dbReference>